<evidence type="ECO:0000256" key="18">
    <source>
        <dbReference type="ARBA" id="ARBA00031026"/>
    </source>
</evidence>
<evidence type="ECO:0000256" key="19">
    <source>
        <dbReference type="ARBA" id="ARBA00048914"/>
    </source>
</evidence>
<protein>
    <recommendedName>
        <fullName evidence="7 20">UDP-N-acetylenolpyruvoylglucosamine reductase</fullName>
        <ecNumber evidence="6 20">1.3.1.98</ecNumber>
    </recommendedName>
    <alternativeName>
        <fullName evidence="18 20">UDP-N-acetylmuramate dehydrogenase</fullName>
    </alternativeName>
</protein>
<dbReference type="EC" id="1.3.1.98" evidence="6 20"/>
<sequence length="349" mass="39226">MNLNIQHNVDLSPHNTLALQSQSSHYFAMTDIDQIEAIVEFAETEKLSIFVLSGGSNIVLPAQMQTLTVHVQNMGKEIVEDNENTVLLKVQAGENWHEFVKWCCENGYHGLENLALIPGCVGASPIQNIGAYGVEVGEFIEQIFAYDLVQKCHVIFHADECQFAYRDSLFKRNAGRYIVYAVSFRLLKKAELKLNYADVGQRVGDAPTPKKLFDAIVAIRQAKLPDPKEFPNTGSFFKNPVLDATQFAEFIKKHPNAPHYKLADQVDTSIKVAAGWLIEQAGWKGKRLGSVGMFERQALVLVNYAIADQQDVKNTYQHIQHDIYQRFAIRLEPEPVLLGEDGTIQAHNQ</sequence>
<dbReference type="GO" id="GO:0009252">
    <property type="term" value="P:peptidoglycan biosynthetic process"/>
    <property type="evidence" value="ECO:0007669"/>
    <property type="project" value="UniProtKB-UniRule"/>
</dbReference>
<evidence type="ECO:0000256" key="16">
    <source>
        <dbReference type="ARBA" id="ARBA00023306"/>
    </source>
</evidence>
<evidence type="ECO:0000256" key="6">
    <source>
        <dbReference type="ARBA" id="ARBA00012518"/>
    </source>
</evidence>
<dbReference type="HAMAP" id="MF_00037">
    <property type="entry name" value="MurB"/>
    <property type="match status" value="1"/>
</dbReference>
<dbReference type="InterPro" id="IPR006094">
    <property type="entry name" value="Oxid_FAD_bind_N"/>
</dbReference>
<keyword evidence="12 20" id="KW-0521">NADP</keyword>
<evidence type="ECO:0000256" key="17">
    <source>
        <dbReference type="ARBA" id="ARBA00023316"/>
    </source>
</evidence>
<feature type="active site" evidence="20">
    <location>
        <position position="334"/>
    </location>
</feature>
<accession>A0A9X2B654</accession>
<evidence type="ECO:0000256" key="13">
    <source>
        <dbReference type="ARBA" id="ARBA00022960"/>
    </source>
</evidence>
<evidence type="ECO:0000256" key="2">
    <source>
        <dbReference type="ARBA" id="ARBA00003921"/>
    </source>
</evidence>
<dbReference type="PANTHER" id="PTHR21071">
    <property type="entry name" value="UDP-N-ACETYLENOLPYRUVOYLGLUCOSAMINE REDUCTASE"/>
    <property type="match status" value="1"/>
</dbReference>
<dbReference type="GO" id="GO:0051301">
    <property type="term" value="P:cell division"/>
    <property type="evidence" value="ECO:0007669"/>
    <property type="project" value="UniProtKB-KW"/>
</dbReference>
<dbReference type="GO" id="GO:0008360">
    <property type="term" value="P:regulation of cell shape"/>
    <property type="evidence" value="ECO:0007669"/>
    <property type="project" value="UniProtKB-KW"/>
</dbReference>
<dbReference type="GO" id="GO:0005829">
    <property type="term" value="C:cytosol"/>
    <property type="evidence" value="ECO:0007669"/>
    <property type="project" value="TreeGrafter"/>
</dbReference>
<evidence type="ECO:0000256" key="9">
    <source>
        <dbReference type="ARBA" id="ARBA00022618"/>
    </source>
</evidence>
<dbReference type="SUPFAM" id="SSF56194">
    <property type="entry name" value="Uridine diphospho-N-Acetylenolpyruvylglucosamine reductase, MurB, C-terminal domain"/>
    <property type="match status" value="1"/>
</dbReference>
<dbReference type="InterPro" id="IPR036318">
    <property type="entry name" value="FAD-bd_PCMH-like_sf"/>
</dbReference>
<comment type="similarity">
    <text evidence="5 20">Belongs to the MurB family.</text>
</comment>
<evidence type="ECO:0000256" key="14">
    <source>
        <dbReference type="ARBA" id="ARBA00022984"/>
    </source>
</evidence>
<dbReference type="PROSITE" id="PS51387">
    <property type="entry name" value="FAD_PCMH"/>
    <property type="match status" value="1"/>
</dbReference>
<dbReference type="GO" id="GO:0008762">
    <property type="term" value="F:UDP-N-acetylmuramate dehydrogenase activity"/>
    <property type="evidence" value="ECO:0007669"/>
    <property type="project" value="UniProtKB-UniRule"/>
</dbReference>
<comment type="cofactor">
    <cofactor evidence="1 20">
        <name>FAD</name>
        <dbReference type="ChEBI" id="CHEBI:57692"/>
    </cofactor>
</comment>
<dbReference type="InterPro" id="IPR011601">
    <property type="entry name" value="MurB_C"/>
</dbReference>
<evidence type="ECO:0000256" key="12">
    <source>
        <dbReference type="ARBA" id="ARBA00022857"/>
    </source>
</evidence>
<feature type="domain" description="FAD-binding PCMH-type" evidence="21">
    <location>
        <begin position="19"/>
        <end position="189"/>
    </location>
</feature>
<dbReference type="NCBIfam" id="NF000755">
    <property type="entry name" value="PRK00046.1"/>
    <property type="match status" value="1"/>
</dbReference>
<dbReference type="NCBIfam" id="TIGR00179">
    <property type="entry name" value="murB"/>
    <property type="match status" value="1"/>
</dbReference>
<keyword evidence="15 20" id="KW-0560">Oxidoreductase</keyword>
<comment type="function">
    <text evidence="2 20">Cell wall formation.</text>
</comment>
<dbReference type="Proteomes" id="UP001139701">
    <property type="component" value="Unassembled WGS sequence"/>
</dbReference>
<evidence type="ECO:0000256" key="1">
    <source>
        <dbReference type="ARBA" id="ARBA00001974"/>
    </source>
</evidence>
<keyword evidence="17 20" id="KW-0961">Cell wall biogenesis/degradation</keyword>
<evidence type="ECO:0000256" key="11">
    <source>
        <dbReference type="ARBA" id="ARBA00022827"/>
    </source>
</evidence>
<evidence type="ECO:0000256" key="3">
    <source>
        <dbReference type="ARBA" id="ARBA00004496"/>
    </source>
</evidence>
<comment type="pathway">
    <text evidence="4 20">Cell wall biogenesis; peptidoglycan biosynthesis.</text>
</comment>
<comment type="subcellular location">
    <subcellularLocation>
        <location evidence="3 20">Cytoplasm</location>
    </subcellularLocation>
</comment>
<dbReference type="InterPro" id="IPR036635">
    <property type="entry name" value="MurB_C_sf"/>
</dbReference>
<feature type="active site" description="Proton donor" evidence="20">
    <location>
        <position position="235"/>
    </location>
</feature>
<keyword evidence="13 20" id="KW-0133">Cell shape</keyword>
<dbReference type="Gene3D" id="3.30.465.10">
    <property type="match status" value="1"/>
</dbReference>
<evidence type="ECO:0000256" key="5">
    <source>
        <dbReference type="ARBA" id="ARBA00010485"/>
    </source>
</evidence>
<name>A0A9X2B654_9GAMM</name>
<evidence type="ECO:0000256" key="7">
    <source>
        <dbReference type="ARBA" id="ARBA00015188"/>
    </source>
</evidence>
<dbReference type="SUPFAM" id="SSF56176">
    <property type="entry name" value="FAD-binding/transporter-associated domain-like"/>
    <property type="match status" value="1"/>
</dbReference>
<proteinExistence type="inferred from homology"/>
<evidence type="ECO:0000313" key="23">
    <source>
        <dbReference type="Proteomes" id="UP001139701"/>
    </source>
</evidence>
<evidence type="ECO:0000256" key="8">
    <source>
        <dbReference type="ARBA" id="ARBA00022490"/>
    </source>
</evidence>
<evidence type="ECO:0000259" key="21">
    <source>
        <dbReference type="PROSITE" id="PS51387"/>
    </source>
</evidence>
<evidence type="ECO:0000256" key="4">
    <source>
        <dbReference type="ARBA" id="ARBA00004752"/>
    </source>
</evidence>
<evidence type="ECO:0000313" key="22">
    <source>
        <dbReference type="EMBL" id="MCJ8146541.1"/>
    </source>
</evidence>
<keyword evidence="10 20" id="KW-0285">Flavoprotein</keyword>
<keyword evidence="9 20" id="KW-0132">Cell division</keyword>
<reference evidence="22" key="1">
    <citation type="submission" date="2022-02" db="EMBL/GenBank/DDBJ databases">
        <title>Acinetobacter A3.8 sp. nov., isolated from Sediment (Zhairuo Island).</title>
        <authorList>
            <person name="Zheng K."/>
        </authorList>
    </citation>
    <scope>NUCLEOTIDE SEQUENCE</scope>
    <source>
        <strain evidence="22">A3.8</strain>
    </source>
</reference>
<dbReference type="GO" id="GO:0071555">
    <property type="term" value="P:cell wall organization"/>
    <property type="evidence" value="ECO:0007669"/>
    <property type="project" value="UniProtKB-KW"/>
</dbReference>
<dbReference type="AlphaFoldDB" id="A0A9X2B654"/>
<keyword evidence="11 20" id="KW-0274">FAD</keyword>
<keyword evidence="23" id="KW-1185">Reference proteome</keyword>
<dbReference type="Gene3D" id="3.90.78.10">
    <property type="entry name" value="UDP-N-acetylenolpyruvoylglucosamine reductase, C-terminal domain"/>
    <property type="match status" value="1"/>
</dbReference>
<dbReference type="InterPro" id="IPR016169">
    <property type="entry name" value="FAD-bd_PCMH_sub2"/>
</dbReference>
<comment type="catalytic activity">
    <reaction evidence="19 20">
        <text>UDP-N-acetyl-alpha-D-muramate + NADP(+) = UDP-N-acetyl-3-O-(1-carboxyvinyl)-alpha-D-glucosamine + NADPH + H(+)</text>
        <dbReference type="Rhea" id="RHEA:12248"/>
        <dbReference type="ChEBI" id="CHEBI:15378"/>
        <dbReference type="ChEBI" id="CHEBI:57783"/>
        <dbReference type="ChEBI" id="CHEBI:58349"/>
        <dbReference type="ChEBI" id="CHEBI:68483"/>
        <dbReference type="ChEBI" id="CHEBI:70757"/>
        <dbReference type="EC" id="1.3.1.98"/>
    </reaction>
</comment>
<feature type="active site" evidence="20">
    <location>
        <position position="166"/>
    </location>
</feature>
<dbReference type="Pfam" id="PF02873">
    <property type="entry name" value="MurB_C"/>
    <property type="match status" value="1"/>
</dbReference>
<keyword evidence="8 20" id="KW-0963">Cytoplasm</keyword>
<dbReference type="Pfam" id="PF01565">
    <property type="entry name" value="FAD_binding_4"/>
    <property type="match status" value="1"/>
</dbReference>
<gene>
    <name evidence="20 22" type="primary">murB</name>
    <name evidence="22" type="ORF">MKI79_06445</name>
</gene>
<keyword evidence="14 20" id="KW-0573">Peptidoglycan synthesis</keyword>
<dbReference type="Gene3D" id="3.30.43.10">
    <property type="entry name" value="Uridine Diphospho-n-acetylenolpyruvylglucosamine Reductase, domain 2"/>
    <property type="match status" value="1"/>
</dbReference>
<organism evidence="22 23">
    <name type="scientific">Acinetobacter sedimenti</name>
    <dbReference type="NCBI Taxonomy" id="2919922"/>
    <lineage>
        <taxon>Bacteria</taxon>
        <taxon>Pseudomonadati</taxon>
        <taxon>Pseudomonadota</taxon>
        <taxon>Gammaproteobacteria</taxon>
        <taxon>Moraxellales</taxon>
        <taxon>Moraxellaceae</taxon>
        <taxon>Acinetobacter</taxon>
    </lineage>
</organism>
<comment type="caution">
    <text evidence="22">The sequence shown here is derived from an EMBL/GenBank/DDBJ whole genome shotgun (WGS) entry which is preliminary data.</text>
</comment>
<dbReference type="InterPro" id="IPR016166">
    <property type="entry name" value="FAD-bd_PCMH"/>
</dbReference>
<evidence type="ECO:0000256" key="10">
    <source>
        <dbReference type="ARBA" id="ARBA00022630"/>
    </source>
</evidence>
<dbReference type="GO" id="GO:0071949">
    <property type="term" value="F:FAD binding"/>
    <property type="evidence" value="ECO:0007669"/>
    <property type="project" value="InterPro"/>
</dbReference>
<keyword evidence="16 20" id="KW-0131">Cell cycle</keyword>
<dbReference type="InterPro" id="IPR003170">
    <property type="entry name" value="MurB"/>
</dbReference>
<evidence type="ECO:0000256" key="15">
    <source>
        <dbReference type="ARBA" id="ARBA00023002"/>
    </source>
</evidence>
<dbReference type="InterPro" id="IPR016167">
    <property type="entry name" value="FAD-bd_PCMH_sub1"/>
</dbReference>
<dbReference type="PANTHER" id="PTHR21071:SF4">
    <property type="entry name" value="UDP-N-ACETYLENOLPYRUVOYLGLUCOSAMINE REDUCTASE"/>
    <property type="match status" value="1"/>
</dbReference>
<dbReference type="EMBL" id="JAKUML010000008">
    <property type="protein sequence ID" value="MCJ8146541.1"/>
    <property type="molecule type" value="Genomic_DNA"/>
</dbReference>
<evidence type="ECO:0000256" key="20">
    <source>
        <dbReference type="HAMAP-Rule" id="MF_00037"/>
    </source>
</evidence>